<dbReference type="Gene3D" id="3.40.1370.10">
    <property type="match status" value="1"/>
</dbReference>
<sequence>MLSVNWQVIKPVLNIGYWQSCGSNSQSPRVNTTQKQYAICSVLAASAFPALVMSEGHLIEEVPKCPLVVEDKAKSHKLQVFKAAATLEAKWDEKGILGKKPVVRKKEKKAAGIKKQNPPLKAASTKKPAAEKKPAEKKLTAEEKKPAAKLQFVSSIKVNHFGQLILKKTMIKDINK</sequence>
<dbReference type="GO" id="GO:0003735">
    <property type="term" value="F:structural constituent of ribosome"/>
    <property type="evidence" value="ECO:0007669"/>
    <property type="project" value="InterPro"/>
</dbReference>
<protein>
    <submittedName>
        <fullName evidence="5">Uncharacterized protein</fullName>
    </submittedName>
</protein>
<dbReference type="Proteomes" id="UP000558488">
    <property type="component" value="Unassembled WGS sequence"/>
</dbReference>
<feature type="compositionally biased region" description="Basic and acidic residues" evidence="4">
    <location>
        <begin position="128"/>
        <end position="145"/>
    </location>
</feature>
<evidence type="ECO:0000256" key="4">
    <source>
        <dbReference type="SAM" id="MobiDB-lite"/>
    </source>
</evidence>
<keyword evidence="6" id="KW-1185">Reference proteome</keyword>
<accession>A0A7J8B2N5</accession>
<feature type="region of interest" description="Disordered" evidence="4">
    <location>
        <begin position="107"/>
        <end position="145"/>
    </location>
</feature>
<keyword evidence="3" id="KW-0687">Ribonucleoprotein</keyword>
<dbReference type="GO" id="GO:0005840">
    <property type="term" value="C:ribosome"/>
    <property type="evidence" value="ECO:0007669"/>
    <property type="project" value="UniProtKB-KW"/>
</dbReference>
<evidence type="ECO:0000256" key="2">
    <source>
        <dbReference type="ARBA" id="ARBA00022980"/>
    </source>
</evidence>
<keyword evidence="2" id="KW-0689">Ribosomal protein</keyword>
<proteinExistence type="inferred from homology"/>
<evidence type="ECO:0000313" key="6">
    <source>
        <dbReference type="Proteomes" id="UP000558488"/>
    </source>
</evidence>
<evidence type="ECO:0000256" key="1">
    <source>
        <dbReference type="ARBA" id="ARBA00010528"/>
    </source>
</evidence>
<organism evidence="5 6">
    <name type="scientific">Pipistrellus kuhlii</name>
    <name type="common">Kuhl's pipistrelle</name>
    <dbReference type="NCBI Taxonomy" id="59472"/>
    <lineage>
        <taxon>Eukaryota</taxon>
        <taxon>Metazoa</taxon>
        <taxon>Chordata</taxon>
        <taxon>Craniata</taxon>
        <taxon>Vertebrata</taxon>
        <taxon>Euteleostomi</taxon>
        <taxon>Mammalia</taxon>
        <taxon>Eutheria</taxon>
        <taxon>Laurasiatheria</taxon>
        <taxon>Chiroptera</taxon>
        <taxon>Yangochiroptera</taxon>
        <taxon>Vespertilionidae</taxon>
        <taxon>Pipistrellus</taxon>
    </lineage>
</organism>
<dbReference type="EMBL" id="JACAGB010000001">
    <property type="protein sequence ID" value="KAF6392620.1"/>
    <property type="molecule type" value="Genomic_DNA"/>
</dbReference>
<dbReference type="InterPro" id="IPR045240">
    <property type="entry name" value="Ribosomal_uL4_euk/arch"/>
</dbReference>
<dbReference type="PANTHER" id="PTHR19431">
    <property type="entry name" value="60S RIBOSOMAL PROTEIN L4"/>
    <property type="match status" value="1"/>
</dbReference>
<gene>
    <name evidence="5" type="ORF">mPipKuh1_007809</name>
</gene>
<evidence type="ECO:0000313" key="5">
    <source>
        <dbReference type="EMBL" id="KAF6392620.1"/>
    </source>
</evidence>
<reference evidence="5 6" key="1">
    <citation type="journal article" date="2020" name="Nature">
        <title>Six reference-quality genomes reveal evolution of bat adaptations.</title>
        <authorList>
            <person name="Jebb D."/>
            <person name="Huang Z."/>
            <person name="Pippel M."/>
            <person name="Hughes G.M."/>
            <person name="Lavrichenko K."/>
            <person name="Devanna P."/>
            <person name="Winkler S."/>
            <person name="Jermiin L.S."/>
            <person name="Skirmuntt E.C."/>
            <person name="Katzourakis A."/>
            <person name="Burkitt-Gray L."/>
            <person name="Ray D.A."/>
            <person name="Sullivan K.A.M."/>
            <person name="Roscito J.G."/>
            <person name="Kirilenko B.M."/>
            <person name="Davalos L.M."/>
            <person name="Corthals A.P."/>
            <person name="Power M.L."/>
            <person name="Jones G."/>
            <person name="Ransome R.D."/>
            <person name="Dechmann D.K.N."/>
            <person name="Locatelli A.G."/>
            <person name="Puechmaille S.J."/>
            <person name="Fedrigo O."/>
            <person name="Jarvis E.D."/>
            <person name="Hiller M."/>
            <person name="Vernes S.C."/>
            <person name="Myers E.W."/>
            <person name="Teeling E.C."/>
        </authorList>
    </citation>
    <scope>NUCLEOTIDE SEQUENCE [LARGE SCALE GENOMIC DNA]</scope>
    <source>
        <strain evidence="5">MPipKuh1</strain>
        <tissue evidence="5">Flight muscle</tissue>
    </source>
</reference>
<dbReference type="InterPro" id="IPR023574">
    <property type="entry name" value="Ribosomal_uL4_dom_sf"/>
</dbReference>
<dbReference type="GO" id="GO:1990904">
    <property type="term" value="C:ribonucleoprotein complex"/>
    <property type="evidence" value="ECO:0007669"/>
    <property type="project" value="UniProtKB-KW"/>
</dbReference>
<comment type="similarity">
    <text evidence="1">Belongs to the universal ribosomal protein uL4 family.</text>
</comment>
<evidence type="ECO:0000256" key="3">
    <source>
        <dbReference type="ARBA" id="ARBA00023274"/>
    </source>
</evidence>
<comment type="caution">
    <text evidence="5">The sequence shown here is derived from an EMBL/GenBank/DDBJ whole genome shotgun (WGS) entry which is preliminary data.</text>
</comment>
<dbReference type="GO" id="GO:0006412">
    <property type="term" value="P:translation"/>
    <property type="evidence" value="ECO:0007669"/>
    <property type="project" value="InterPro"/>
</dbReference>
<dbReference type="AlphaFoldDB" id="A0A7J8B2N5"/>
<dbReference type="SUPFAM" id="SSF52166">
    <property type="entry name" value="Ribosomal protein L4"/>
    <property type="match status" value="1"/>
</dbReference>
<name>A0A7J8B2N5_PIPKU</name>